<sequence>MKTGLLAFAILLVSAVSFAEVHYLPLGPGKVLAYEYVEGSPSAPTLILLPGVNRGLSSNDTSVRLLIQQGWNLLLPSLPAHPKSIQGLKLSESPYFTYDSSVRSPDFANDVSELVHALGILRAVPVTLSYTSSVGAYLDAKEFPHIIETVPMAVPTESDPDAAKTAELWESWFKLNPFMAPFWIRQFRDQAYTSHWHKTVDKNLSADSDFYGENPRVSDIKKGYVTIARAAEDFDFTKWDFHSEQRTRDFVFAENENPERLKNQVEVLKRYLATGKPVRVILVQNVGHVLPTENPEVYAATLGLLLRQSRRAQTQFAVVSTAKSVESIEWKDRSALDAWIKENQR</sequence>
<dbReference type="SUPFAM" id="SSF53474">
    <property type="entry name" value="alpha/beta-Hydrolases"/>
    <property type="match status" value="1"/>
</dbReference>
<dbReference type="AlphaFoldDB" id="A0A161PV58"/>
<dbReference type="Gene3D" id="3.40.50.1820">
    <property type="entry name" value="alpha/beta hydrolase"/>
    <property type="match status" value="1"/>
</dbReference>
<evidence type="ECO:0000313" key="2">
    <source>
        <dbReference type="Proteomes" id="UP000075799"/>
    </source>
</evidence>
<evidence type="ECO:0000313" key="1">
    <source>
        <dbReference type="EMBL" id="KYG69428.1"/>
    </source>
</evidence>
<dbReference type="Proteomes" id="UP000075799">
    <property type="component" value="Unassembled WGS sequence"/>
</dbReference>
<protein>
    <recommendedName>
        <fullName evidence="3">AB hydrolase-1 domain-containing protein</fullName>
    </recommendedName>
</protein>
<evidence type="ECO:0008006" key="3">
    <source>
        <dbReference type="Google" id="ProtNLM"/>
    </source>
</evidence>
<dbReference type="RefSeq" id="WP_063206320.1">
    <property type="nucleotide sequence ID" value="NZ_LUKD01000001.1"/>
</dbReference>
<comment type="caution">
    <text evidence="1">The sequence shown here is derived from an EMBL/GenBank/DDBJ whole genome shotgun (WGS) entry which is preliminary data.</text>
</comment>
<name>A0A161PV58_BDEBC</name>
<organism evidence="1 2">
    <name type="scientific">Bdellovibrio bacteriovorus</name>
    <dbReference type="NCBI Taxonomy" id="959"/>
    <lineage>
        <taxon>Bacteria</taxon>
        <taxon>Pseudomonadati</taxon>
        <taxon>Bdellovibrionota</taxon>
        <taxon>Bdellovibrionia</taxon>
        <taxon>Bdellovibrionales</taxon>
        <taxon>Pseudobdellovibrionaceae</taxon>
        <taxon>Bdellovibrio</taxon>
    </lineage>
</organism>
<dbReference type="EMBL" id="LUKD01000001">
    <property type="protein sequence ID" value="KYG69428.1"/>
    <property type="molecule type" value="Genomic_DNA"/>
</dbReference>
<reference evidence="1 2" key="1">
    <citation type="submission" date="2016-03" db="EMBL/GenBank/DDBJ databases">
        <authorList>
            <person name="Ploux O."/>
        </authorList>
    </citation>
    <scope>NUCLEOTIDE SEQUENCE [LARGE SCALE GENOMIC DNA]</scope>
    <source>
        <strain evidence="1 2">EC13</strain>
    </source>
</reference>
<dbReference type="OrthoDB" id="5289709at2"/>
<accession>A0A161PV58</accession>
<gene>
    <name evidence="1" type="ORF">AZI87_09615</name>
</gene>
<dbReference type="InterPro" id="IPR029058">
    <property type="entry name" value="AB_hydrolase_fold"/>
</dbReference>
<proteinExistence type="predicted"/>